<evidence type="ECO:0000313" key="7">
    <source>
        <dbReference type="EMBL" id="PZD97712.1"/>
    </source>
</evidence>
<evidence type="ECO:0000256" key="2">
    <source>
        <dbReference type="ARBA" id="ARBA00023015"/>
    </source>
</evidence>
<keyword evidence="3" id="KW-0731">Sigma factor</keyword>
<feature type="domain" description="RNA polymerase sigma factor 70 region 4 type 2" evidence="6">
    <location>
        <begin position="194"/>
        <end position="243"/>
    </location>
</feature>
<dbReference type="InterPro" id="IPR014284">
    <property type="entry name" value="RNA_pol_sigma-70_dom"/>
</dbReference>
<dbReference type="Pfam" id="PF08281">
    <property type="entry name" value="Sigma70_r4_2"/>
    <property type="match status" value="1"/>
</dbReference>
<keyword evidence="4" id="KW-0804">Transcription</keyword>
<dbReference type="Gene3D" id="1.10.10.10">
    <property type="entry name" value="Winged helix-like DNA-binding domain superfamily/Winged helix DNA-binding domain"/>
    <property type="match status" value="1"/>
</dbReference>
<gene>
    <name evidence="7" type="ORF">DNH61_00135</name>
</gene>
<dbReference type="InterPro" id="IPR039425">
    <property type="entry name" value="RNA_pol_sigma-70-like"/>
</dbReference>
<evidence type="ECO:0008006" key="9">
    <source>
        <dbReference type="Google" id="ProtNLM"/>
    </source>
</evidence>
<dbReference type="Pfam" id="PF04542">
    <property type="entry name" value="Sigma70_r2"/>
    <property type="match status" value="1"/>
</dbReference>
<dbReference type="InterPro" id="IPR007627">
    <property type="entry name" value="RNA_pol_sigma70_r2"/>
</dbReference>
<dbReference type="InterPro" id="IPR013324">
    <property type="entry name" value="RNA_pol_sigma_r3/r4-like"/>
</dbReference>
<dbReference type="Proteomes" id="UP000249522">
    <property type="component" value="Unassembled WGS sequence"/>
</dbReference>
<dbReference type="SUPFAM" id="SSF88946">
    <property type="entry name" value="Sigma2 domain of RNA polymerase sigma factors"/>
    <property type="match status" value="1"/>
</dbReference>
<evidence type="ECO:0000313" key="8">
    <source>
        <dbReference type="Proteomes" id="UP000249522"/>
    </source>
</evidence>
<dbReference type="GO" id="GO:0003677">
    <property type="term" value="F:DNA binding"/>
    <property type="evidence" value="ECO:0007669"/>
    <property type="project" value="InterPro"/>
</dbReference>
<name>A0A2W1LRW0_9BACL</name>
<organism evidence="7 8">
    <name type="scientific">Paenibacillus sambharensis</name>
    <dbReference type="NCBI Taxonomy" id="1803190"/>
    <lineage>
        <taxon>Bacteria</taxon>
        <taxon>Bacillati</taxon>
        <taxon>Bacillota</taxon>
        <taxon>Bacilli</taxon>
        <taxon>Bacillales</taxon>
        <taxon>Paenibacillaceae</taxon>
        <taxon>Paenibacillus</taxon>
    </lineage>
</organism>
<dbReference type="InterPro" id="IPR013325">
    <property type="entry name" value="RNA_pol_sigma_r2"/>
</dbReference>
<protein>
    <recommendedName>
        <fullName evidence="9">RNA polymerase sigma factor</fullName>
    </recommendedName>
</protein>
<dbReference type="InterPro" id="IPR013249">
    <property type="entry name" value="RNA_pol_sigma70_r4_t2"/>
</dbReference>
<reference evidence="7 8" key="1">
    <citation type="submission" date="2018-06" db="EMBL/GenBank/DDBJ databases">
        <title>Paenibacillus imtechensis sp. nov.</title>
        <authorList>
            <person name="Pinnaka A.K."/>
            <person name="Singh H."/>
            <person name="Kaur M."/>
        </authorList>
    </citation>
    <scope>NUCLEOTIDE SEQUENCE [LARGE SCALE GENOMIC DNA]</scope>
    <source>
        <strain evidence="7 8">SMB1</strain>
    </source>
</reference>
<keyword evidence="8" id="KW-1185">Reference proteome</keyword>
<evidence type="ECO:0000259" key="5">
    <source>
        <dbReference type="Pfam" id="PF04542"/>
    </source>
</evidence>
<dbReference type="Gene3D" id="1.10.1740.10">
    <property type="match status" value="1"/>
</dbReference>
<accession>A0A2W1LRW0</accession>
<dbReference type="InterPro" id="IPR036388">
    <property type="entry name" value="WH-like_DNA-bd_sf"/>
</dbReference>
<dbReference type="PANTHER" id="PTHR43133:SF51">
    <property type="entry name" value="RNA POLYMERASE SIGMA FACTOR"/>
    <property type="match status" value="1"/>
</dbReference>
<dbReference type="AlphaFoldDB" id="A0A2W1LRW0"/>
<sequence length="254" mass="29226">MAIVNNCSLPVCCLHLTSSYPRPARDDTARQQTLIFYLFQSIEFYIKSGIIEESEECSKKGVNLAMDSLHLLAQGNYDTLSRAQQLAIFQEFHRFVFPQARRIVRDYAAAEDIVQEAFLKSVRKMPPHLRNMLQVQAWIRTVAKNQAITYLRKHPDISVVQDAGSSAAGARVPLPMQSPSPEKEVECRLMTETVARCVHSLKPEYKSIVLLRWRYGLSYKEIASRLNMTEQNVKTRLFRAREAVRQKFMLEWGS</sequence>
<proteinExistence type="inferred from homology"/>
<dbReference type="OrthoDB" id="2657224at2"/>
<evidence type="ECO:0000256" key="1">
    <source>
        <dbReference type="ARBA" id="ARBA00010641"/>
    </source>
</evidence>
<evidence type="ECO:0000259" key="6">
    <source>
        <dbReference type="Pfam" id="PF08281"/>
    </source>
</evidence>
<evidence type="ECO:0000256" key="3">
    <source>
        <dbReference type="ARBA" id="ARBA00023082"/>
    </source>
</evidence>
<feature type="domain" description="RNA polymerase sigma-70 region 2" evidence="5">
    <location>
        <begin position="89"/>
        <end position="154"/>
    </location>
</feature>
<evidence type="ECO:0000256" key="4">
    <source>
        <dbReference type="ARBA" id="ARBA00023163"/>
    </source>
</evidence>
<dbReference type="GO" id="GO:0006352">
    <property type="term" value="P:DNA-templated transcription initiation"/>
    <property type="evidence" value="ECO:0007669"/>
    <property type="project" value="InterPro"/>
</dbReference>
<comment type="similarity">
    <text evidence="1">Belongs to the sigma-70 factor family. ECF subfamily.</text>
</comment>
<dbReference type="PANTHER" id="PTHR43133">
    <property type="entry name" value="RNA POLYMERASE ECF-TYPE SIGMA FACTO"/>
    <property type="match status" value="1"/>
</dbReference>
<keyword evidence="2" id="KW-0805">Transcription regulation</keyword>
<comment type="caution">
    <text evidence="7">The sequence shown here is derived from an EMBL/GenBank/DDBJ whole genome shotgun (WGS) entry which is preliminary data.</text>
</comment>
<dbReference type="GO" id="GO:0016987">
    <property type="term" value="F:sigma factor activity"/>
    <property type="evidence" value="ECO:0007669"/>
    <property type="project" value="UniProtKB-KW"/>
</dbReference>
<dbReference type="NCBIfam" id="TIGR02937">
    <property type="entry name" value="sigma70-ECF"/>
    <property type="match status" value="1"/>
</dbReference>
<dbReference type="EMBL" id="QKRB01000006">
    <property type="protein sequence ID" value="PZD97712.1"/>
    <property type="molecule type" value="Genomic_DNA"/>
</dbReference>
<dbReference type="SUPFAM" id="SSF88659">
    <property type="entry name" value="Sigma3 and sigma4 domains of RNA polymerase sigma factors"/>
    <property type="match status" value="1"/>
</dbReference>
<dbReference type="CDD" id="cd06171">
    <property type="entry name" value="Sigma70_r4"/>
    <property type="match status" value="1"/>
</dbReference>